<reference evidence="16 17" key="1">
    <citation type="journal article" date="2017" name="G3 (Bethesda)">
        <title>First Draft Genome Sequence of the Pathogenic Fungus Lomentospora prolificans (Formerly Scedosporium prolificans).</title>
        <authorList>
            <person name="Luo R."/>
            <person name="Zimin A."/>
            <person name="Workman R."/>
            <person name="Fan Y."/>
            <person name="Pertea G."/>
            <person name="Grossman N."/>
            <person name="Wear M.P."/>
            <person name="Jia B."/>
            <person name="Miller H."/>
            <person name="Casadevall A."/>
            <person name="Timp W."/>
            <person name="Zhang S.X."/>
            <person name="Salzberg S.L."/>
        </authorList>
    </citation>
    <scope>NUCLEOTIDE SEQUENCE [LARGE SCALE GENOMIC DNA]</scope>
    <source>
        <strain evidence="16 17">JHH-5317</strain>
    </source>
</reference>
<keyword evidence="8 12" id="KW-1133">Transmembrane helix</keyword>
<dbReference type="PANTHER" id="PTHR12640">
    <property type="entry name" value="RIBOPHORIN II"/>
    <property type="match status" value="1"/>
</dbReference>
<evidence type="ECO:0000259" key="15">
    <source>
        <dbReference type="Pfam" id="PF25147"/>
    </source>
</evidence>
<keyword evidence="9 12" id="KW-0472">Membrane</keyword>
<feature type="transmembrane region" description="Helical" evidence="12">
    <location>
        <begin position="186"/>
        <end position="209"/>
    </location>
</feature>
<dbReference type="FunCoup" id="A0A2N3NK68">
    <property type="interactions" value="124"/>
</dbReference>
<dbReference type="UniPathway" id="UPA00378"/>
<dbReference type="Proteomes" id="UP000233524">
    <property type="component" value="Unassembled WGS sequence"/>
</dbReference>
<feature type="domain" description="Ribophorin II C-terminal" evidence="15">
    <location>
        <begin position="226"/>
        <end position="300"/>
    </location>
</feature>
<feature type="chain" id="PRO_5044244456" description="Ribophorin II" evidence="13">
    <location>
        <begin position="20"/>
        <end position="305"/>
    </location>
</feature>
<dbReference type="InterPro" id="IPR056790">
    <property type="entry name" value="Ribophorin_II_C"/>
</dbReference>
<comment type="subcellular location">
    <subcellularLocation>
        <location evidence="2">Endoplasmic reticulum membrane</location>
        <topology evidence="2">Multi-pass membrane protein</topology>
    </subcellularLocation>
</comment>
<evidence type="ECO:0000256" key="2">
    <source>
        <dbReference type="ARBA" id="ARBA00004477"/>
    </source>
</evidence>
<dbReference type="Pfam" id="PF25147">
    <property type="entry name" value="Ribophorin_II_C"/>
    <property type="match status" value="2"/>
</dbReference>
<dbReference type="GO" id="GO:0006487">
    <property type="term" value="P:protein N-linked glycosylation"/>
    <property type="evidence" value="ECO:0007669"/>
    <property type="project" value="TreeGrafter"/>
</dbReference>
<feature type="domain" description="Ribophorin II C-terminal" evidence="15">
    <location>
        <begin position="176"/>
        <end position="208"/>
    </location>
</feature>
<evidence type="ECO:0000256" key="3">
    <source>
        <dbReference type="ARBA" id="ARBA00004922"/>
    </source>
</evidence>
<feature type="domain" description="Ribophorin II third" evidence="14">
    <location>
        <begin position="30"/>
        <end position="109"/>
    </location>
</feature>
<feature type="signal peptide" evidence="13">
    <location>
        <begin position="1"/>
        <end position="19"/>
    </location>
</feature>
<evidence type="ECO:0000256" key="13">
    <source>
        <dbReference type="SAM" id="SignalP"/>
    </source>
</evidence>
<evidence type="ECO:0000259" key="14">
    <source>
        <dbReference type="Pfam" id="PF23860"/>
    </source>
</evidence>
<evidence type="ECO:0000256" key="8">
    <source>
        <dbReference type="ARBA" id="ARBA00022989"/>
    </source>
</evidence>
<keyword evidence="5 12" id="KW-0812">Transmembrane</keyword>
<protein>
    <recommendedName>
        <fullName evidence="11">Ribophorin II</fullName>
    </recommendedName>
    <alternativeName>
        <fullName evidence="10">Ribophorin-2</fullName>
    </alternativeName>
</protein>
<evidence type="ECO:0000256" key="11">
    <source>
        <dbReference type="ARBA" id="ARBA00032139"/>
    </source>
</evidence>
<dbReference type="InterPro" id="IPR008814">
    <property type="entry name" value="Swp1"/>
</dbReference>
<dbReference type="EMBL" id="NLAX01000003">
    <property type="protein sequence ID" value="PKS12833.1"/>
    <property type="molecule type" value="Genomic_DNA"/>
</dbReference>
<evidence type="ECO:0000256" key="9">
    <source>
        <dbReference type="ARBA" id="ARBA00023136"/>
    </source>
</evidence>
<comment type="function">
    <text evidence="1">Subunit of the oligosaccharyl transferase (OST) complex that catalyzes the initial transfer of a defined glycan (Glc(3)Man(9)GlcNAc(2) in eukaryotes) from the lipid carrier dolichol-pyrophosphate to an asparagine residue within an Asn-X-Ser/Thr consensus motif in nascent polypeptide chains, the first step in protein N-glycosylation. N-glycosylation occurs cotranslationally and the complex associates with the Sec61 complex at the channel-forming translocon complex that mediates protein translocation across the endoplasmic reticulum (ER). All subunits are required for a maximal enzyme activity.</text>
</comment>
<evidence type="ECO:0000256" key="5">
    <source>
        <dbReference type="ARBA" id="ARBA00022692"/>
    </source>
</evidence>
<evidence type="ECO:0000256" key="12">
    <source>
        <dbReference type="SAM" id="Phobius"/>
    </source>
</evidence>
<evidence type="ECO:0000313" key="16">
    <source>
        <dbReference type="EMBL" id="PKS12833.1"/>
    </source>
</evidence>
<dbReference type="OrthoDB" id="432292at2759"/>
<evidence type="ECO:0000313" key="17">
    <source>
        <dbReference type="Proteomes" id="UP000233524"/>
    </source>
</evidence>
<evidence type="ECO:0000256" key="6">
    <source>
        <dbReference type="ARBA" id="ARBA00022729"/>
    </source>
</evidence>
<name>A0A2N3NK68_9PEZI</name>
<comment type="similarity">
    <text evidence="4">Belongs to the SWP1 family.</text>
</comment>
<keyword evidence="17" id="KW-1185">Reference proteome</keyword>
<keyword evidence="7" id="KW-0256">Endoplasmic reticulum</keyword>
<dbReference type="InParanoid" id="A0A2N3NK68"/>
<dbReference type="STRING" id="41688.A0A2N3NK68"/>
<gene>
    <name evidence="16" type="ORF">jhhlp_001045</name>
</gene>
<dbReference type="PANTHER" id="PTHR12640:SF0">
    <property type="entry name" value="DOLICHYL-DIPHOSPHOOLIGOSACCHARIDE--PROTEIN GLYCOSYLTRANSFERASE SUBUNIT 2"/>
    <property type="match status" value="1"/>
</dbReference>
<keyword evidence="6 13" id="KW-0732">Signal</keyword>
<dbReference type="InterPro" id="IPR055374">
    <property type="entry name" value="Ribophorin_II_3rd"/>
</dbReference>
<sequence length="305" mass="32731">MRFLQSLSTVLLAASTAYAASSWGFDDATVAVKSKKGNEATHKLNQKAALAQPLALDSTDSIKVILTIKENGKAKKPHQAFVIVKEEDTGLEAPFAFTVKESGKAVVEIPHKELPVQLVSSKKPLHASIVIGSFGSSQGLVTPLFDIDLVVNPNVAPPKYEKPIRYGKLAEIHHIFKDPEKTPPKVVSLVFTLTVLATIPALFVGVSLFTSIPDFKMVFANSDTSQWFALGANLSHLQPALSAAPLSHAVFFGSIVAMEGAFFMYYKSWTLGQLLPAVGAIGTISFLSGTKALGEVQSRRLAGER</sequence>
<accession>A0A2N3NK68</accession>
<proteinExistence type="inferred from homology"/>
<dbReference type="VEuPathDB" id="FungiDB:jhhlp_001045"/>
<evidence type="ECO:0000256" key="7">
    <source>
        <dbReference type="ARBA" id="ARBA00022824"/>
    </source>
</evidence>
<organism evidence="16 17">
    <name type="scientific">Lomentospora prolificans</name>
    <dbReference type="NCBI Taxonomy" id="41688"/>
    <lineage>
        <taxon>Eukaryota</taxon>
        <taxon>Fungi</taxon>
        <taxon>Dikarya</taxon>
        <taxon>Ascomycota</taxon>
        <taxon>Pezizomycotina</taxon>
        <taxon>Sordariomycetes</taxon>
        <taxon>Hypocreomycetidae</taxon>
        <taxon>Microascales</taxon>
        <taxon>Microascaceae</taxon>
        <taxon>Lomentospora</taxon>
    </lineage>
</organism>
<feature type="transmembrane region" description="Helical" evidence="12">
    <location>
        <begin position="246"/>
        <end position="265"/>
    </location>
</feature>
<dbReference type="GO" id="GO:0008250">
    <property type="term" value="C:oligosaccharyltransferase complex"/>
    <property type="evidence" value="ECO:0007669"/>
    <property type="project" value="InterPro"/>
</dbReference>
<comment type="caution">
    <text evidence="16">The sequence shown here is derived from an EMBL/GenBank/DDBJ whole genome shotgun (WGS) entry which is preliminary data.</text>
</comment>
<evidence type="ECO:0000256" key="1">
    <source>
        <dbReference type="ARBA" id="ARBA00002791"/>
    </source>
</evidence>
<evidence type="ECO:0000256" key="4">
    <source>
        <dbReference type="ARBA" id="ARBA00009038"/>
    </source>
</evidence>
<dbReference type="AlphaFoldDB" id="A0A2N3NK68"/>
<evidence type="ECO:0000256" key="10">
    <source>
        <dbReference type="ARBA" id="ARBA00030078"/>
    </source>
</evidence>
<dbReference type="Pfam" id="PF23860">
    <property type="entry name" value="Ribophorin_II_3rd"/>
    <property type="match status" value="1"/>
</dbReference>
<comment type="pathway">
    <text evidence="3">Protein modification; protein glycosylation.</text>
</comment>